<evidence type="ECO:0000313" key="6">
    <source>
        <dbReference type="EMBL" id="GAA2784969.1"/>
    </source>
</evidence>
<dbReference type="PANTHER" id="PTHR30118:SF15">
    <property type="entry name" value="TRANSCRIPTIONAL REGULATORY PROTEIN"/>
    <property type="match status" value="1"/>
</dbReference>
<dbReference type="Proteomes" id="UP001500979">
    <property type="component" value="Unassembled WGS sequence"/>
</dbReference>
<dbReference type="InterPro" id="IPR000847">
    <property type="entry name" value="LysR_HTH_N"/>
</dbReference>
<dbReference type="RefSeq" id="WP_344679134.1">
    <property type="nucleotide sequence ID" value="NZ_BAAAUX010000011.1"/>
</dbReference>
<dbReference type="InterPro" id="IPR036388">
    <property type="entry name" value="WH-like_DNA-bd_sf"/>
</dbReference>
<dbReference type="InterPro" id="IPR005119">
    <property type="entry name" value="LysR_subst-bd"/>
</dbReference>
<keyword evidence="4" id="KW-0804">Transcription</keyword>
<accession>A0ABN3V9B9</accession>
<evidence type="ECO:0000256" key="3">
    <source>
        <dbReference type="ARBA" id="ARBA00023125"/>
    </source>
</evidence>
<organism evidence="6 7">
    <name type="scientific">Saccharopolyspora taberi</name>
    <dbReference type="NCBI Taxonomy" id="60895"/>
    <lineage>
        <taxon>Bacteria</taxon>
        <taxon>Bacillati</taxon>
        <taxon>Actinomycetota</taxon>
        <taxon>Actinomycetes</taxon>
        <taxon>Pseudonocardiales</taxon>
        <taxon>Pseudonocardiaceae</taxon>
        <taxon>Saccharopolyspora</taxon>
    </lineage>
</organism>
<keyword evidence="7" id="KW-1185">Reference proteome</keyword>
<comment type="similarity">
    <text evidence="1">Belongs to the LysR transcriptional regulatory family.</text>
</comment>
<evidence type="ECO:0000313" key="7">
    <source>
        <dbReference type="Proteomes" id="UP001500979"/>
    </source>
</evidence>
<dbReference type="EMBL" id="BAAAUX010000011">
    <property type="protein sequence ID" value="GAA2784969.1"/>
    <property type="molecule type" value="Genomic_DNA"/>
</dbReference>
<comment type="caution">
    <text evidence="6">The sequence shown here is derived from an EMBL/GenBank/DDBJ whole genome shotgun (WGS) entry which is preliminary data.</text>
</comment>
<name>A0ABN3V9B9_9PSEU</name>
<keyword evidence="2" id="KW-0805">Transcription regulation</keyword>
<gene>
    <name evidence="6" type="ORF">GCM10010470_18820</name>
</gene>
<protein>
    <submittedName>
        <fullName evidence="6">LysR family transcriptional regulator</fullName>
    </submittedName>
</protein>
<dbReference type="PANTHER" id="PTHR30118">
    <property type="entry name" value="HTH-TYPE TRANSCRIPTIONAL REGULATOR LEUO-RELATED"/>
    <property type="match status" value="1"/>
</dbReference>
<dbReference type="InterPro" id="IPR050389">
    <property type="entry name" value="LysR-type_TF"/>
</dbReference>
<dbReference type="Gene3D" id="1.10.10.10">
    <property type="entry name" value="Winged helix-like DNA-binding domain superfamily/Winged helix DNA-binding domain"/>
    <property type="match status" value="1"/>
</dbReference>
<feature type="domain" description="HTH lysR-type" evidence="5">
    <location>
        <begin position="4"/>
        <end position="61"/>
    </location>
</feature>
<dbReference type="PRINTS" id="PR00039">
    <property type="entry name" value="HTHLYSR"/>
</dbReference>
<dbReference type="Pfam" id="PF00126">
    <property type="entry name" value="HTH_1"/>
    <property type="match status" value="1"/>
</dbReference>
<dbReference type="Pfam" id="PF03466">
    <property type="entry name" value="LysR_substrate"/>
    <property type="match status" value="1"/>
</dbReference>
<evidence type="ECO:0000259" key="5">
    <source>
        <dbReference type="PROSITE" id="PS50931"/>
    </source>
</evidence>
<evidence type="ECO:0000256" key="2">
    <source>
        <dbReference type="ARBA" id="ARBA00023015"/>
    </source>
</evidence>
<keyword evidence="3" id="KW-0238">DNA-binding</keyword>
<dbReference type="PROSITE" id="PS50931">
    <property type="entry name" value="HTH_LYSR"/>
    <property type="match status" value="1"/>
</dbReference>
<dbReference type="SUPFAM" id="SSF46785">
    <property type="entry name" value="Winged helix' DNA-binding domain"/>
    <property type="match status" value="1"/>
</dbReference>
<dbReference type="SUPFAM" id="SSF53850">
    <property type="entry name" value="Periplasmic binding protein-like II"/>
    <property type="match status" value="1"/>
</dbReference>
<reference evidence="6 7" key="1">
    <citation type="journal article" date="2019" name="Int. J. Syst. Evol. Microbiol.">
        <title>The Global Catalogue of Microorganisms (GCM) 10K type strain sequencing project: providing services to taxonomists for standard genome sequencing and annotation.</title>
        <authorList>
            <consortium name="The Broad Institute Genomics Platform"/>
            <consortium name="The Broad Institute Genome Sequencing Center for Infectious Disease"/>
            <person name="Wu L."/>
            <person name="Ma J."/>
        </authorList>
    </citation>
    <scope>NUCLEOTIDE SEQUENCE [LARGE SCALE GENOMIC DNA]</scope>
    <source>
        <strain evidence="6 7">JCM 9383</strain>
    </source>
</reference>
<dbReference type="Gene3D" id="3.40.190.10">
    <property type="entry name" value="Periplasmic binding protein-like II"/>
    <property type="match status" value="2"/>
</dbReference>
<dbReference type="CDD" id="cd08459">
    <property type="entry name" value="PBP2_DntR_NahR_LinR_like"/>
    <property type="match status" value="1"/>
</dbReference>
<evidence type="ECO:0000256" key="4">
    <source>
        <dbReference type="ARBA" id="ARBA00023163"/>
    </source>
</evidence>
<dbReference type="InterPro" id="IPR036390">
    <property type="entry name" value="WH_DNA-bd_sf"/>
</dbReference>
<evidence type="ECO:0000256" key="1">
    <source>
        <dbReference type="ARBA" id="ARBA00009437"/>
    </source>
</evidence>
<sequence>MREVDLNLMKTFVLLYETRSVTRTAEAMFITQPSVSHALRRLRRQFNDELFLRSPDGLTPTETAERMYPRLQQALEVIVETVSDAAAFSPRTSERTFRLCATDLGEISLLPAVLARLEDEAPRCTVEVTPLDFADAAQNLRQGRADAVICTPRIDAPDLQRDGLFTENYVGLCASSHPRIGDHPTLADYLGERHIVVHEAAGHVDTDRELTRLGHRRDVAVRVPHFSVLPELLARTGFLSAVPSRVAGLFTRSSDVRTFALPLALPRVEVSLYTYRRALPAPGIEWLRELISQTLRTE</sequence>
<proteinExistence type="inferred from homology"/>